<proteinExistence type="predicted"/>
<dbReference type="EMBL" id="MGAL01000030">
    <property type="protein sequence ID" value="OGK47532.1"/>
    <property type="molecule type" value="Genomic_DNA"/>
</dbReference>
<dbReference type="AlphaFoldDB" id="A0A1F7IW05"/>
<organism evidence="2 3">
    <name type="scientific">Candidatus Roizmanbacteria bacterium RIFCSPLOWO2_01_FULL_38_12</name>
    <dbReference type="NCBI Taxonomy" id="1802061"/>
    <lineage>
        <taxon>Bacteria</taxon>
        <taxon>Candidatus Roizmaniibacteriota</taxon>
    </lineage>
</organism>
<gene>
    <name evidence="2" type="ORF">A3A93_04825</name>
</gene>
<sequence>MIDLPTYIFLSIAYFLTMHMALSKTREFDFFEGFTLFAIGGMIGAAVDSYITGFVFAAVMHFIFWNKGSD</sequence>
<dbReference type="STRING" id="1802061.A3A93_04825"/>
<accession>A0A1F7IW05</accession>
<name>A0A1F7IW05_9BACT</name>
<keyword evidence="1" id="KW-0472">Membrane</keyword>
<comment type="caution">
    <text evidence="2">The sequence shown here is derived from an EMBL/GenBank/DDBJ whole genome shotgun (WGS) entry which is preliminary data.</text>
</comment>
<evidence type="ECO:0000313" key="2">
    <source>
        <dbReference type="EMBL" id="OGK47532.1"/>
    </source>
</evidence>
<dbReference type="Proteomes" id="UP000177141">
    <property type="component" value="Unassembled WGS sequence"/>
</dbReference>
<evidence type="ECO:0008006" key="4">
    <source>
        <dbReference type="Google" id="ProtNLM"/>
    </source>
</evidence>
<feature type="transmembrane region" description="Helical" evidence="1">
    <location>
        <begin position="34"/>
        <end position="64"/>
    </location>
</feature>
<evidence type="ECO:0000313" key="3">
    <source>
        <dbReference type="Proteomes" id="UP000177141"/>
    </source>
</evidence>
<keyword evidence="1" id="KW-1133">Transmembrane helix</keyword>
<protein>
    <recommendedName>
        <fullName evidence="4">Prepilin type IV endopeptidase peptidase domain-containing protein</fullName>
    </recommendedName>
</protein>
<reference evidence="2 3" key="1">
    <citation type="journal article" date="2016" name="Nat. Commun.">
        <title>Thousands of microbial genomes shed light on interconnected biogeochemical processes in an aquifer system.</title>
        <authorList>
            <person name="Anantharaman K."/>
            <person name="Brown C.T."/>
            <person name="Hug L.A."/>
            <person name="Sharon I."/>
            <person name="Castelle C.J."/>
            <person name="Probst A.J."/>
            <person name="Thomas B.C."/>
            <person name="Singh A."/>
            <person name="Wilkins M.J."/>
            <person name="Karaoz U."/>
            <person name="Brodie E.L."/>
            <person name="Williams K.H."/>
            <person name="Hubbard S.S."/>
            <person name="Banfield J.F."/>
        </authorList>
    </citation>
    <scope>NUCLEOTIDE SEQUENCE [LARGE SCALE GENOMIC DNA]</scope>
</reference>
<evidence type="ECO:0000256" key="1">
    <source>
        <dbReference type="SAM" id="Phobius"/>
    </source>
</evidence>
<feature type="transmembrane region" description="Helical" evidence="1">
    <location>
        <begin position="6"/>
        <end position="22"/>
    </location>
</feature>
<keyword evidence="1" id="KW-0812">Transmembrane</keyword>